<dbReference type="Proteomes" id="UP000092024">
    <property type="component" value="Unassembled WGS sequence"/>
</dbReference>
<dbReference type="STRING" id="1844972.A7K91_12575"/>
<organism evidence="2 3">
    <name type="scientific">Paenibacillus oryzae</name>
    <dbReference type="NCBI Taxonomy" id="1844972"/>
    <lineage>
        <taxon>Bacteria</taxon>
        <taxon>Bacillati</taxon>
        <taxon>Bacillota</taxon>
        <taxon>Bacilli</taxon>
        <taxon>Bacillales</taxon>
        <taxon>Paenibacillaceae</taxon>
        <taxon>Paenibacillus</taxon>
    </lineage>
</organism>
<dbReference type="EMBL" id="LYPA01000065">
    <property type="protein sequence ID" value="OBR64342.1"/>
    <property type="molecule type" value="Genomic_DNA"/>
</dbReference>
<dbReference type="OrthoDB" id="2454402at2"/>
<feature type="region of interest" description="Disordered" evidence="1">
    <location>
        <begin position="1"/>
        <end position="25"/>
    </location>
</feature>
<feature type="compositionally biased region" description="Low complexity" evidence="1">
    <location>
        <begin position="9"/>
        <end position="19"/>
    </location>
</feature>
<proteinExistence type="predicted"/>
<sequence>MSNEKKTSKNSSIPAPSSSLEWGQHPISEEQLAVLGDRVSRPDVLTQETIRGLQPGVSGQPLPGMVDLRHEGREQYDMDIDRMVNEGLGGGTVTLHNGLIDETTTDTMTELSEQED</sequence>
<dbReference type="RefSeq" id="WP_068684909.1">
    <property type="nucleotide sequence ID" value="NZ_LYPA01000065.1"/>
</dbReference>
<accession>A0A1A5YFJ0</accession>
<reference evidence="2 3" key="1">
    <citation type="submission" date="2016-05" db="EMBL/GenBank/DDBJ databases">
        <title>Paenibacillus oryzae. sp. nov., isolated from the rice root.</title>
        <authorList>
            <person name="Zhang J."/>
            <person name="Zhang X."/>
        </authorList>
    </citation>
    <scope>NUCLEOTIDE SEQUENCE [LARGE SCALE GENOMIC DNA]</scope>
    <source>
        <strain evidence="2 3">1DrF-4</strain>
    </source>
</reference>
<keyword evidence="3" id="KW-1185">Reference proteome</keyword>
<comment type="caution">
    <text evidence="2">The sequence shown here is derived from an EMBL/GenBank/DDBJ whole genome shotgun (WGS) entry which is preliminary data.</text>
</comment>
<dbReference type="AlphaFoldDB" id="A0A1A5YFJ0"/>
<gene>
    <name evidence="2" type="ORF">A7K91_12575</name>
</gene>
<protein>
    <submittedName>
        <fullName evidence="2">Uncharacterized protein</fullName>
    </submittedName>
</protein>
<evidence type="ECO:0000256" key="1">
    <source>
        <dbReference type="SAM" id="MobiDB-lite"/>
    </source>
</evidence>
<evidence type="ECO:0000313" key="3">
    <source>
        <dbReference type="Proteomes" id="UP000092024"/>
    </source>
</evidence>
<name>A0A1A5YFJ0_9BACL</name>
<evidence type="ECO:0000313" key="2">
    <source>
        <dbReference type="EMBL" id="OBR64342.1"/>
    </source>
</evidence>